<dbReference type="EMBL" id="JBHTLR010000017">
    <property type="protein sequence ID" value="MFD1217596.1"/>
    <property type="molecule type" value="Genomic_DNA"/>
</dbReference>
<sequence>MSKPFIESAGLPVADEVQGTTPENVLESVAGVARPLVLRGYCDHFPAVQAAKQSPQAMAEYLLQQYSGHAVNGCFGSAEAGGRVFYNEDLSGFNFETRRVPLGVLLDEILASADVESTPMRYMPSSEVGYWFPGFAAANDAGVNSVSPVGSLWLGNKVRVAAHYDFPNNLACNIAGKRRFTLLPPEQIANLYPGPLEFAPGGQEISLVDFYDPDFERFPKFRDALANAQIAELNPGDALYIPGMWWHHVESLDTLNVLYTHWWRDSEAFMGRPTNALLHAVLGLRNLPAHQRKAWKALFDYYIFDADEGAAEHIAPAAQGILEQPLSLEKAMQLRAKLQNDLKR</sequence>
<comment type="caution">
    <text evidence="2">The sequence shown here is derived from an EMBL/GenBank/DDBJ whole genome shotgun (WGS) entry which is preliminary data.</text>
</comment>
<dbReference type="Proteomes" id="UP001597264">
    <property type="component" value="Unassembled WGS sequence"/>
</dbReference>
<protein>
    <submittedName>
        <fullName evidence="2">Cupin-like domain-containing protein</fullName>
    </submittedName>
</protein>
<reference evidence="3" key="1">
    <citation type="journal article" date="2019" name="Int. J. Syst. Evol. Microbiol.">
        <title>The Global Catalogue of Microorganisms (GCM) 10K type strain sequencing project: providing services to taxonomists for standard genome sequencing and annotation.</title>
        <authorList>
            <consortium name="The Broad Institute Genomics Platform"/>
            <consortium name="The Broad Institute Genome Sequencing Center for Infectious Disease"/>
            <person name="Wu L."/>
            <person name="Ma J."/>
        </authorList>
    </citation>
    <scope>NUCLEOTIDE SEQUENCE [LARGE SCALE GENOMIC DNA]</scope>
    <source>
        <strain evidence="3">CCUG 54356</strain>
    </source>
</reference>
<proteinExistence type="predicted"/>
<gene>
    <name evidence="2" type="ORF">ACFQ2X_13355</name>
</gene>
<feature type="domain" description="JmjC" evidence="1">
    <location>
        <begin position="121"/>
        <end position="279"/>
    </location>
</feature>
<dbReference type="PANTHER" id="PTHR12461:SF105">
    <property type="entry name" value="HYPOXIA-INDUCIBLE FACTOR 1-ALPHA INHIBITOR"/>
    <property type="match status" value="1"/>
</dbReference>
<dbReference type="RefSeq" id="WP_230436012.1">
    <property type="nucleotide sequence ID" value="NZ_CP087715.1"/>
</dbReference>
<organism evidence="2 3">
    <name type="scientific">Microbulbifer celer</name>
    <dbReference type="NCBI Taxonomy" id="435905"/>
    <lineage>
        <taxon>Bacteria</taxon>
        <taxon>Pseudomonadati</taxon>
        <taxon>Pseudomonadota</taxon>
        <taxon>Gammaproteobacteria</taxon>
        <taxon>Cellvibrionales</taxon>
        <taxon>Microbulbiferaceae</taxon>
        <taxon>Microbulbifer</taxon>
    </lineage>
</organism>
<accession>A0ABW3UAV7</accession>
<dbReference type="SUPFAM" id="SSF51197">
    <property type="entry name" value="Clavaminate synthase-like"/>
    <property type="match status" value="1"/>
</dbReference>
<name>A0ABW3UAV7_9GAMM</name>
<dbReference type="InterPro" id="IPR041667">
    <property type="entry name" value="Cupin_8"/>
</dbReference>
<dbReference type="InterPro" id="IPR003347">
    <property type="entry name" value="JmjC_dom"/>
</dbReference>
<keyword evidence="3" id="KW-1185">Reference proteome</keyword>
<dbReference type="SMART" id="SM00558">
    <property type="entry name" value="JmjC"/>
    <property type="match status" value="1"/>
</dbReference>
<dbReference type="PROSITE" id="PS51184">
    <property type="entry name" value="JMJC"/>
    <property type="match status" value="1"/>
</dbReference>
<dbReference type="Gene3D" id="2.60.120.650">
    <property type="entry name" value="Cupin"/>
    <property type="match status" value="1"/>
</dbReference>
<evidence type="ECO:0000259" key="1">
    <source>
        <dbReference type="PROSITE" id="PS51184"/>
    </source>
</evidence>
<dbReference type="PANTHER" id="PTHR12461">
    <property type="entry name" value="HYPOXIA-INDUCIBLE FACTOR 1 ALPHA INHIBITOR-RELATED"/>
    <property type="match status" value="1"/>
</dbReference>
<evidence type="ECO:0000313" key="3">
    <source>
        <dbReference type="Proteomes" id="UP001597264"/>
    </source>
</evidence>
<dbReference type="Pfam" id="PF13621">
    <property type="entry name" value="Cupin_8"/>
    <property type="match status" value="1"/>
</dbReference>
<evidence type="ECO:0000313" key="2">
    <source>
        <dbReference type="EMBL" id="MFD1217596.1"/>
    </source>
</evidence>